<evidence type="ECO:0000256" key="10">
    <source>
        <dbReference type="ARBA" id="ARBA00022741"/>
    </source>
</evidence>
<dbReference type="HAMAP" id="MF_00047">
    <property type="entry name" value="Dala_Dala_lig"/>
    <property type="match status" value="1"/>
</dbReference>
<dbReference type="Gene3D" id="3.40.50.20">
    <property type="match status" value="1"/>
</dbReference>
<keyword evidence="12 20" id="KW-0460">Magnesium</keyword>
<dbReference type="GO" id="GO:0071555">
    <property type="term" value="P:cell wall organization"/>
    <property type="evidence" value="ECO:0007669"/>
    <property type="project" value="UniProtKB-KW"/>
</dbReference>
<reference evidence="24" key="1">
    <citation type="submission" date="2015-10" db="EMBL/GenBank/DDBJ databases">
        <title>Metagenome-Assembled Genomes uncover a global brackish microbiome.</title>
        <authorList>
            <person name="Hugerth L.W."/>
            <person name="Larsson J."/>
            <person name="Alneberg J."/>
            <person name="Lindh M.V."/>
            <person name="Legrand C."/>
            <person name="Pinhassi J."/>
            <person name="Andersson A."/>
        </authorList>
    </citation>
    <scope>NUCLEOTIDE SEQUENCE [LARGE SCALE GENOMIC DNA]</scope>
</reference>
<feature type="active site" evidence="19">
    <location>
        <position position="150"/>
    </location>
</feature>
<keyword evidence="8 18" id="KW-0436">Ligase</keyword>
<evidence type="ECO:0000256" key="16">
    <source>
        <dbReference type="ARBA" id="ARBA00023316"/>
    </source>
</evidence>
<keyword evidence="15 20" id="KW-0464">Manganese</keyword>
<dbReference type="FunFam" id="3.30.470.20:FF:000008">
    <property type="entry name" value="D-alanine--D-alanine ligase"/>
    <property type="match status" value="1"/>
</dbReference>
<evidence type="ECO:0000256" key="20">
    <source>
        <dbReference type="PIRSR" id="PIRSR039102-3"/>
    </source>
</evidence>
<evidence type="ECO:0000313" key="23">
    <source>
        <dbReference type="EMBL" id="KRO41292.1"/>
    </source>
</evidence>
<comment type="cofactor">
    <cofactor evidence="20">
        <name>Mg(2+)</name>
        <dbReference type="ChEBI" id="CHEBI:18420"/>
    </cofactor>
    <cofactor evidence="20">
        <name>Mn(2+)</name>
        <dbReference type="ChEBI" id="CHEBI:29035"/>
    </cofactor>
    <text evidence="20">Binds 2 magnesium or manganese ions per subunit.</text>
</comment>
<keyword evidence="14 18" id="KW-0573">Peptidoglycan synthesis</keyword>
<dbReference type="PIRSF" id="PIRSF039102">
    <property type="entry name" value="Ddl/VanB"/>
    <property type="match status" value="1"/>
</dbReference>
<dbReference type="GO" id="GO:0005737">
    <property type="term" value="C:cytoplasm"/>
    <property type="evidence" value="ECO:0007669"/>
    <property type="project" value="UniProtKB-SubCell"/>
</dbReference>
<feature type="binding site" evidence="20">
    <location>
        <position position="269"/>
    </location>
    <ligand>
        <name>Mg(2+)</name>
        <dbReference type="ChEBI" id="CHEBI:18420"/>
        <label>2</label>
    </ligand>
</feature>
<organism evidence="23 24">
    <name type="scientific">SAR86 cluster bacterium BACL1 MAG-120920-bin57</name>
    <dbReference type="NCBI Taxonomy" id="1655571"/>
    <lineage>
        <taxon>Bacteria</taxon>
        <taxon>Pseudomonadati</taxon>
        <taxon>Pseudomonadota</taxon>
        <taxon>Gammaproteobacteria</taxon>
        <taxon>SAR86 cluster</taxon>
    </lineage>
</organism>
<evidence type="ECO:0000256" key="14">
    <source>
        <dbReference type="ARBA" id="ARBA00022984"/>
    </source>
</evidence>
<dbReference type="Pfam" id="PF07478">
    <property type="entry name" value="Dala_Dala_lig_C"/>
    <property type="match status" value="1"/>
</dbReference>
<keyword evidence="16 18" id="KW-0961">Cell wall biogenesis/degradation</keyword>
<evidence type="ECO:0000256" key="18">
    <source>
        <dbReference type="HAMAP-Rule" id="MF_00047"/>
    </source>
</evidence>
<dbReference type="Gene3D" id="3.30.470.20">
    <property type="entry name" value="ATP-grasp fold, B domain"/>
    <property type="match status" value="1"/>
</dbReference>
<dbReference type="AlphaFoldDB" id="A0A0R2PTY9"/>
<dbReference type="GO" id="GO:0046872">
    <property type="term" value="F:metal ion binding"/>
    <property type="evidence" value="ECO:0007669"/>
    <property type="project" value="UniProtKB-KW"/>
</dbReference>
<keyword evidence="9 20" id="KW-0479">Metal-binding</keyword>
<comment type="subcellular location">
    <subcellularLocation>
        <location evidence="3 18">Cytoplasm</location>
    </subcellularLocation>
</comment>
<evidence type="ECO:0000256" key="19">
    <source>
        <dbReference type="PIRSR" id="PIRSR039102-1"/>
    </source>
</evidence>
<evidence type="ECO:0000256" key="13">
    <source>
        <dbReference type="ARBA" id="ARBA00022960"/>
    </source>
</evidence>
<feature type="binding site" evidence="20">
    <location>
        <position position="271"/>
    </location>
    <ligand>
        <name>Mg(2+)</name>
        <dbReference type="ChEBI" id="CHEBI:18420"/>
        <label>2</label>
    </ligand>
</feature>
<feature type="binding site" evidence="20">
    <location>
        <position position="256"/>
    </location>
    <ligand>
        <name>Mg(2+)</name>
        <dbReference type="ChEBI" id="CHEBI:18420"/>
        <label>1</label>
    </ligand>
</feature>
<dbReference type="SUPFAM" id="SSF52440">
    <property type="entry name" value="PreATP-grasp domain"/>
    <property type="match status" value="1"/>
</dbReference>
<evidence type="ECO:0000259" key="22">
    <source>
        <dbReference type="PROSITE" id="PS50975"/>
    </source>
</evidence>
<dbReference type="NCBIfam" id="TIGR01205">
    <property type="entry name" value="D_ala_D_alaTIGR"/>
    <property type="match status" value="1"/>
</dbReference>
<dbReference type="EC" id="6.3.2.4" evidence="6 18"/>
<dbReference type="PANTHER" id="PTHR23132:SF23">
    <property type="entry name" value="D-ALANINE--D-ALANINE LIGASE B"/>
    <property type="match status" value="1"/>
</dbReference>
<evidence type="ECO:0000256" key="2">
    <source>
        <dbReference type="ARBA" id="ARBA00003921"/>
    </source>
</evidence>
<dbReference type="GO" id="GO:0005524">
    <property type="term" value="F:ATP binding"/>
    <property type="evidence" value="ECO:0007669"/>
    <property type="project" value="UniProtKB-UniRule"/>
</dbReference>
<evidence type="ECO:0000256" key="3">
    <source>
        <dbReference type="ARBA" id="ARBA00004496"/>
    </source>
</evidence>
<gene>
    <name evidence="18" type="primary">ddl</name>
    <name evidence="23" type="ORF">ABR63_04205</name>
</gene>
<comment type="caution">
    <text evidence="23">The sequence shown here is derived from an EMBL/GenBank/DDBJ whole genome shotgun (WGS) entry which is preliminary data.</text>
</comment>
<dbReference type="SUPFAM" id="SSF56059">
    <property type="entry name" value="Glutathione synthetase ATP-binding domain-like"/>
    <property type="match status" value="1"/>
</dbReference>
<evidence type="ECO:0000313" key="24">
    <source>
        <dbReference type="Proteomes" id="UP000050874"/>
    </source>
</evidence>
<dbReference type="PROSITE" id="PS00844">
    <property type="entry name" value="DALA_DALA_LIGASE_2"/>
    <property type="match status" value="1"/>
</dbReference>
<dbReference type="GO" id="GO:0008360">
    <property type="term" value="P:regulation of cell shape"/>
    <property type="evidence" value="ECO:0007669"/>
    <property type="project" value="UniProtKB-KW"/>
</dbReference>
<evidence type="ECO:0000256" key="7">
    <source>
        <dbReference type="ARBA" id="ARBA00022490"/>
    </source>
</evidence>
<protein>
    <recommendedName>
        <fullName evidence="6 18">D-alanine--D-alanine ligase</fullName>
        <ecNumber evidence="6 18">6.3.2.4</ecNumber>
    </recommendedName>
    <alternativeName>
        <fullName evidence="18">D-Ala-D-Ala ligase</fullName>
    </alternativeName>
    <alternativeName>
        <fullName evidence="18">D-alanylalanine synthetase</fullName>
    </alternativeName>
</protein>
<dbReference type="InterPro" id="IPR005905">
    <property type="entry name" value="D_ala_D_ala"/>
</dbReference>
<evidence type="ECO:0000256" key="21">
    <source>
        <dbReference type="PROSITE-ProRule" id="PRU00409"/>
    </source>
</evidence>
<comment type="similarity">
    <text evidence="5 18">Belongs to the D-alanine--D-alanine ligase family.</text>
</comment>
<evidence type="ECO:0000256" key="5">
    <source>
        <dbReference type="ARBA" id="ARBA00010871"/>
    </source>
</evidence>
<sequence length="304" mass="34059">MGSKKIIVLYGGESSEREVSLESGKNIYIAILELGYEASLIDYPNDFTPAILQEHNYVFIALHGQDGESGALQDYLLKCGIEYSGSDSAACLKTWNKARCKEALKANDIATPRWASIPELSEDYANLSLLKQEMFTPSYPLFLKPEEDGSSIDVFKILHQQDMLDAIKNCTNKIRPFILEESIDHRELTVPILNGECLPSVEIITSESFYNYEAKYLRDDTQLIRANLSPDEQKRLDALCIKTFHALGCKGWARIDLLQDIDGNFYILEVNTVPGMTSHSLFPSSAKIAGLDYKSLVREIIEGA</sequence>
<feature type="active site" evidence="19">
    <location>
        <position position="16"/>
    </location>
</feature>
<evidence type="ECO:0000256" key="4">
    <source>
        <dbReference type="ARBA" id="ARBA00004752"/>
    </source>
</evidence>
<evidence type="ECO:0000256" key="1">
    <source>
        <dbReference type="ARBA" id="ARBA00001936"/>
    </source>
</evidence>
<keyword evidence="7 18" id="KW-0963">Cytoplasm</keyword>
<evidence type="ECO:0000256" key="12">
    <source>
        <dbReference type="ARBA" id="ARBA00022842"/>
    </source>
</evidence>
<dbReference type="NCBIfam" id="NF002378">
    <property type="entry name" value="PRK01372.1"/>
    <property type="match status" value="1"/>
</dbReference>
<comment type="catalytic activity">
    <reaction evidence="17 18">
        <text>2 D-alanine + ATP = D-alanyl-D-alanine + ADP + phosphate + H(+)</text>
        <dbReference type="Rhea" id="RHEA:11224"/>
        <dbReference type="ChEBI" id="CHEBI:15378"/>
        <dbReference type="ChEBI" id="CHEBI:30616"/>
        <dbReference type="ChEBI" id="CHEBI:43474"/>
        <dbReference type="ChEBI" id="CHEBI:57416"/>
        <dbReference type="ChEBI" id="CHEBI:57822"/>
        <dbReference type="ChEBI" id="CHEBI:456216"/>
        <dbReference type="EC" id="6.3.2.4"/>
    </reaction>
</comment>
<evidence type="ECO:0000256" key="17">
    <source>
        <dbReference type="ARBA" id="ARBA00047614"/>
    </source>
</evidence>
<keyword evidence="11 21" id="KW-0067">ATP-binding</keyword>
<comment type="cofactor">
    <cofactor evidence="1">
        <name>Mn(2+)</name>
        <dbReference type="ChEBI" id="CHEBI:29035"/>
    </cofactor>
</comment>
<dbReference type="EMBL" id="LIAV01000010">
    <property type="protein sequence ID" value="KRO41292.1"/>
    <property type="molecule type" value="Genomic_DNA"/>
</dbReference>
<dbReference type="UniPathway" id="UPA00219"/>
<name>A0A0R2PTY9_9GAMM</name>
<feature type="active site" evidence="19">
    <location>
        <position position="280"/>
    </location>
</feature>
<dbReference type="InterPro" id="IPR011095">
    <property type="entry name" value="Dala_Dala_lig_C"/>
</dbReference>
<comment type="pathway">
    <text evidence="4 18">Cell wall biogenesis; peptidoglycan biosynthesis.</text>
</comment>
<dbReference type="InterPro" id="IPR000291">
    <property type="entry name" value="D-Ala_lig_Van_CS"/>
</dbReference>
<feature type="binding site" evidence="20">
    <location>
        <position position="269"/>
    </location>
    <ligand>
        <name>Mg(2+)</name>
        <dbReference type="ChEBI" id="CHEBI:18420"/>
        <label>1</label>
    </ligand>
</feature>
<keyword evidence="10 21" id="KW-0547">Nucleotide-binding</keyword>
<keyword evidence="13 18" id="KW-0133">Cell shape</keyword>
<evidence type="ECO:0000256" key="11">
    <source>
        <dbReference type="ARBA" id="ARBA00022840"/>
    </source>
</evidence>
<dbReference type="InterPro" id="IPR011761">
    <property type="entry name" value="ATP-grasp"/>
</dbReference>
<feature type="domain" description="ATP-grasp" evidence="22">
    <location>
        <begin position="101"/>
        <end position="302"/>
    </location>
</feature>
<dbReference type="GO" id="GO:0009252">
    <property type="term" value="P:peptidoglycan biosynthetic process"/>
    <property type="evidence" value="ECO:0007669"/>
    <property type="project" value="UniProtKB-UniRule"/>
</dbReference>
<dbReference type="GO" id="GO:0008716">
    <property type="term" value="F:D-alanine-D-alanine ligase activity"/>
    <property type="evidence" value="ECO:0007669"/>
    <property type="project" value="UniProtKB-UniRule"/>
</dbReference>
<dbReference type="PANTHER" id="PTHR23132">
    <property type="entry name" value="D-ALANINE--D-ALANINE LIGASE"/>
    <property type="match status" value="1"/>
</dbReference>
<evidence type="ECO:0000256" key="6">
    <source>
        <dbReference type="ARBA" id="ARBA00012216"/>
    </source>
</evidence>
<dbReference type="PROSITE" id="PS50975">
    <property type="entry name" value="ATP_GRASP"/>
    <property type="match status" value="1"/>
</dbReference>
<dbReference type="InterPro" id="IPR013815">
    <property type="entry name" value="ATP_grasp_subdomain_1"/>
</dbReference>
<evidence type="ECO:0000256" key="8">
    <source>
        <dbReference type="ARBA" id="ARBA00022598"/>
    </source>
</evidence>
<comment type="function">
    <text evidence="2 18">Cell wall formation.</text>
</comment>
<evidence type="ECO:0000256" key="9">
    <source>
        <dbReference type="ARBA" id="ARBA00022723"/>
    </source>
</evidence>
<dbReference type="Proteomes" id="UP000050874">
    <property type="component" value="Unassembled WGS sequence"/>
</dbReference>
<accession>A0A0R2PTY9</accession>
<evidence type="ECO:0000256" key="15">
    <source>
        <dbReference type="ARBA" id="ARBA00023211"/>
    </source>
</evidence>
<proteinExistence type="inferred from homology"/>
<dbReference type="Gene3D" id="3.30.1490.20">
    <property type="entry name" value="ATP-grasp fold, A domain"/>
    <property type="match status" value="1"/>
</dbReference>
<dbReference type="InterPro" id="IPR016185">
    <property type="entry name" value="PreATP-grasp_dom_sf"/>
</dbReference>